<keyword evidence="3" id="KW-1185">Reference proteome</keyword>
<evidence type="ECO:0000256" key="1">
    <source>
        <dbReference type="SAM" id="MobiDB-lite"/>
    </source>
</evidence>
<sequence length="87" mass="10045">MVFLFSVRASDKRIHCDEEFSDSEDEMSGPNESGGRRDRMSHKPKPKRPKTDEERKAEQAKGIVCVPNSRYLNHCQIPQCNAVKPWK</sequence>
<reference evidence="2" key="2">
    <citation type="submission" date="2020-11" db="EMBL/GenBank/DDBJ databases">
        <authorList>
            <person name="McCartney M.A."/>
            <person name="Auch B."/>
            <person name="Kono T."/>
            <person name="Mallez S."/>
            <person name="Becker A."/>
            <person name="Gohl D.M."/>
            <person name="Silverstein K.A.T."/>
            <person name="Koren S."/>
            <person name="Bechman K.B."/>
            <person name="Herman A."/>
            <person name="Abrahante J.E."/>
            <person name="Garbe J."/>
        </authorList>
    </citation>
    <scope>NUCLEOTIDE SEQUENCE</scope>
    <source>
        <strain evidence="2">Duluth1</strain>
        <tissue evidence="2">Whole animal</tissue>
    </source>
</reference>
<dbReference type="Proteomes" id="UP000828390">
    <property type="component" value="Unassembled WGS sequence"/>
</dbReference>
<organism evidence="2 3">
    <name type="scientific">Dreissena polymorpha</name>
    <name type="common">Zebra mussel</name>
    <name type="synonym">Mytilus polymorpha</name>
    <dbReference type="NCBI Taxonomy" id="45954"/>
    <lineage>
        <taxon>Eukaryota</taxon>
        <taxon>Metazoa</taxon>
        <taxon>Spiralia</taxon>
        <taxon>Lophotrochozoa</taxon>
        <taxon>Mollusca</taxon>
        <taxon>Bivalvia</taxon>
        <taxon>Autobranchia</taxon>
        <taxon>Heteroconchia</taxon>
        <taxon>Euheterodonta</taxon>
        <taxon>Imparidentia</taxon>
        <taxon>Neoheterodontei</taxon>
        <taxon>Myida</taxon>
        <taxon>Dreissenoidea</taxon>
        <taxon>Dreissenidae</taxon>
        <taxon>Dreissena</taxon>
    </lineage>
</organism>
<accession>A0A9D4HWI2</accession>
<evidence type="ECO:0000313" key="2">
    <source>
        <dbReference type="EMBL" id="KAH3733631.1"/>
    </source>
</evidence>
<feature type="compositionally biased region" description="Basic residues" evidence="1">
    <location>
        <begin position="39"/>
        <end position="48"/>
    </location>
</feature>
<feature type="compositionally biased region" description="Basic and acidic residues" evidence="1">
    <location>
        <begin position="49"/>
        <end position="59"/>
    </location>
</feature>
<proteinExistence type="predicted"/>
<dbReference type="AlphaFoldDB" id="A0A9D4HWI2"/>
<dbReference type="EMBL" id="JAIWYP010000011">
    <property type="protein sequence ID" value="KAH3733631.1"/>
    <property type="molecule type" value="Genomic_DNA"/>
</dbReference>
<reference evidence="2" key="1">
    <citation type="journal article" date="2019" name="bioRxiv">
        <title>The Genome of the Zebra Mussel, Dreissena polymorpha: A Resource for Invasive Species Research.</title>
        <authorList>
            <person name="McCartney M.A."/>
            <person name="Auch B."/>
            <person name="Kono T."/>
            <person name="Mallez S."/>
            <person name="Zhang Y."/>
            <person name="Obille A."/>
            <person name="Becker A."/>
            <person name="Abrahante J.E."/>
            <person name="Garbe J."/>
            <person name="Badalamenti J.P."/>
            <person name="Herman A."/>
            <person name="Mangelson H."/>
            <person name="Liachko I."/>
            <person name="Sullivan S."/>
            <person name="Sone E.D."/>
            <person name="Koren S."/>
            <person name="Silverstein K.A.T."/>
            <person name="Beckman K.B."/>
            <person name="Gohl D.M."/>
        </authorList>
    </citation>
    <scope>NUCLEOTIDE SEQUENCE</scope>
    <source>
        <strain evidence="2">Duluth1</strain>
        <tissue evidence="2">Whole animal</tissue>
    </source>
</reference>
<evidence type="ECO:0000313" key="3">
    <source>
        <dbReference type="Proteomes" id="UP000828390"/>
    </source>
</evidence>
<protein>
    <submittedName>
        <fullName evidence="2">Uncharacterized protein</fullName>
    </submittedName>
</protein>
<comment type="caution">
    <text evidence="2">The sequence shown here is derived from an EMBL/GenBank/DDBJ whole genome shotgun (WGS) entry which is preliminary data.</text>
</comment>
<feature type="region of interest" description="Disordered" evidence="1">
    <location>
        <begin position="17"/>
        <end position="60"/>
    </location>
</feature>
<gene>
    <name evidence="2" type="ORF">DPMN_040063</name>
</gene>
<name>A0A9D4HWI2_DREPO</name>